<name>A0A4P7CTA8_9BURK</name>
<dbReference type="Proteomes" id="UP000295727">
    <property type="component" value="Chromosome 2"/>
</dbReference>
<gene>
    <name evidence="2" type="ORF">E1956_18665</name>
</gene>
<organism evidence="2 3">
    <name type="scientific">Paraburkholderia pallida</name>
    <dbReference type="NCBI Taxonomy" id="2547399"/>
    <lineage>
        <taxon>Bacteria</taxon>
        <taxon>Pseudomonadati</taxon>
        <taxon>Pseudomonadota</taxon>
        <taxon>Betaproteobacteria</taxon>
        <taxon>Burkholderiales</taxon>
        <taxon>Burkholderiaceae</taxon>
        <taxon>Paraburkholderia</taxon>
    </lineage>
</organism>
<keyword evidence="3" id="KW-1185">Reference proteome</keyword>
<feature type="compositionally biased region" description="Basic and acidic residues" evidence="1">
    <location>
        <begin position="51"/>
        <end position="62"/>
    </location>
</feature>
<evidence type="ECO:0000256" key="1">
    <source>
        <dbReference type="SAM" id="MobiDB-lite"/>
    </source>
</evidence>
<accession>A0A4P7CTA8</accession>
<evidence type="ECO:0000313" key="2">
    <source>
        <dbReference type="EMBL" id="QBQ99228.1"/>
    </source>
</evidence>
<proteinExistence type="predicted"/>
<feature type="region of interest" description="Disordered" evidence="1">
    <location>
        <begin position="31"/>
        <end position="62"/>
    </location>
</feature>
<dbReference type="KEGG" id="ppai:E1956_18665"/>
<evidence type="ECO:0000313" key="3">
    <source>
        <dbReference type="Proteomes" id="UP000295727"/>
    </source>
</evidence>
<dbReference type="AlphaFoldDB" id="A0A4P7CTA8"/>
<feature type="compositionally biased region" description="Polar residues" evidence="1">
    <location>
        <begin position="34"/>
        <end position="50"/>
    </location>
</feature>
<reference evidence="2 3" key="1">
    <citation type="submission" date="2019-03" db="EMBL/GenBank/DDBJ databases">
        <title>Paraburkholderia sp. 7MH5, isolated from subtropical forest soil.</title>
        <authorList>
            <person name="Gao Z.-H."/>
            <person name="Qiu L.-H."/>
        </authorList>
    </citation>
    <scope>NUCLEOTIDE SEQUENCE [LARGE SCALE GENOMIC DNA]</scope>
    <source>
        <strain evidence="2 3">7MH5</strain>
    </source>
</reference>
<protein>
    <submittedName>
        <fullName evidence="2">Uncharacterized protein</fullName>
    </submittedName>
</protein>
<dbReference type="EMBL" id="CP038149">
    <property type="protein sequence ID" value="QBQ99228.1"/>
    <property type="molecule type" value="Genomic_DNA"/>
</dbReference>
<sequence>MFGLESMLVGVWVTVGDGFFGSAAIPRIEDERAAQTSEQAAPTTCISCGSTKDERGELPCGH</sequence>